<gene>
    <name evidence="1" type="ORF">RJT34_15692</name>
</gene>
<name>A0AAN9J633_CLITE</name>
<proteinExistence type="predicted"/>
<dbReference type="Proteomes" id="UP001359559">
    <property type="component" value="Unassembled WGS sequence"/>
</dbReference>
<evidence type="ECO:0000313" key="2">
    <source>
        <dbReference type="Proteomes" id="UP001359559"/>
    </source>
</evidence>
<reference evidence="1 2" key="1">
    <citation type="submission" date="2024-01" db="EMBL/GenBank/DDBJ databases">
        <title>The genomes of 5 underutilized Papilionoideae crops provide insights into root nodulation and disease resistance.</title>
        <authorList>
            <person name="Yuan L."/>
        </authorList>
    </citation>
    <scope>NUCLEOTIDE SEQUENCE [LARGE SCALE GENOMIC DNA]</scope>
    <source>
        <strain evidence="1">LY-2023</strain>
        <tissue evidence="1">Leaf</tissue>
    </source>
</reference>
<keyword evidence="2" id="KW-1185">Reference proteome</keyword>
<comment type="caution">
    <text evidence="1">The sequence shown here is derived from an EMBL/GenBank/DDBJ whole genome shotgun (WGS) entry which is preliminary data.</text>
</comment>
<accession>A0AAN9J633</accession>
<evidence type="ECO:0000313" key="1">
    <source>
        <dbReference type="EMBL" id="KAK7292838.1"/>
    </source>
</evidence>
<organism evidence="1 2">
    <name type="scientific">Clitoria ternatea</name>
    <name type="common">Butterfly pea</name>
    <dbReference type="NCBI Taxonomy" id="43366"/>
    <lineage>
        <taxon>Eukaryota</taxon>
        <taxon>Viridiplantae</taxon>
        <taxon>Streptophyta</taxon>
        <taxon>Embryophyta</taxon>
        <taxon>Tracheophyta</taxon>
        <taxon>Spermatophyta</taxon>
        <taxon>Magnoliopsida</taxon>
        <taxon>eudicotyledons</taxon>
        <taxon>Gunneridae</taxon>
        <taxon>Pentapetalae</taxon>
        <taxon>rosids</taxon>
        <taxon>fabids</taxon>
        <taxon>Fabales</taxon>
        <taxon>Fabaceae</taxon>
        <taxon>Papilionoideae</taxon>
        <taxon>50 kb inversion clade</taxon>
        <taxon>NPAAA clade</taxon>
        <taxon>indigoferoid/millettioid clade</taxon>
        <taxon>Phaseoleae</taxon>
        <taxon>Clitoria</taxon>
    </lineage>
</organism>
<protein>
    <submittedName>
        <fullName evidence="1">Uncharacterized protein</fullName>
    </submittedName>
</protein>
<sequence>MIAEQQAHIGRHLIPGVLYSHGNQLTIIKLEVRVYVVQVKLHTRVPIHHLANDGTEGLIHHSPIELNRICCPFQIQRDILSQLLIFFLQLQLTETPGKDATNAADAPNQPVEDGFRVVDAEGMAAKDGDRSVMGSRWWWVSERGCIGGLVAMVVSSQVLFLGGKDFPPSP</sequence>
<dbReference type="EMBL" id="JAYKXN010000004">
    <property type="protein sequence ID" value="KAK7292838.1"/>
    <property type="molecule type" value="Genomic_DNA"/>
</dbReference>
<dbReference type="AlphaFoldDB" id="A0AAN9J633"/>